<accession>A0A9Q0KNW0</accession>
<dbReference type="InterPro" id="IPR009044">
    <property type="entry name" value="ssDNA-bd_transcriptional_reg"/>
</dbReference>
<dbReference type="SUPFAM" id="SSF54447">
    <property type="entry name" value="ssDNA-binding transcriptional regulator domain"/>
    <property type="match status" value="1"/>
</dbReference>
<dbReference type="OrthoDB" id="511009at2759"/>
<protein>
    <submittedName>
        <fullName evidence="3">Uncharacterized protein</fullName>
    </submittedName>
</protein>
<evidence type="ECO:0000313" key="4">
    <source>
        <dbReference type="Proteomes" id="UP001141806"/>
    </source>
</evidence>
<gene>
    <name evidence="3" type="ORF">NE237_006855</name>
</gene>
<dbReference type="GO" id="GO:0006952">
    <property type="term" value="P:defense response"/>
    <property type="evidence" value="ECO:0007669"/>
    <property type="project" value="InterPro"/>
</dbReference>
<keyword evidence="4" id="KW-1185">Reference proteome</keyword>
<dbReference type="InterPro" id="IPR013742">
    <property type="entry name" value="Whirly"/>
</dbReference>
<comment type="similarity">
    <text evidence="1">Belongs to the Whirly family.</text>
</comment>
<sequence>MPLFGLLRTATEVHWTCRRFLSTVCRRFSESFRWSFYIQREGSSNSRAQTSGVHSFRCMFDVLLGSFPERLSCQRRDLCFFSLLLLSVFDSMIGIKSSEEGKVWKLLKAEPLPDGSGHFFNLSVQNKILNVDENIYIPITKAEFTVLVSAFNFILP</sequence>
<dbReference type="PANTHER" id="PTHR31745">
    <property type="entry name" value="SINGLE-STRANDED DNA-BINDING PROTEIN WHY2, MITOCHONDRIAL"/>
    <property type="match status" value="1"/>
</dbReference>
<evidence type="ECO:0000256" key="2">
    <source>
        <dbReference type="ARBA" id="ARBA00022946"/>
    </source>
</evidence>
<dbReference type="EMBL" id="JAMYWD010000004">
    <property type="protein sequence ID" value="KAJ4973681.1"/>
    <property type="molecule type" value="Genomic_DNA"/>
</dbReference>
<organism evidence="3 4">
    <name type="scientific">Protea cynaroides</name>
    <dbReference type="NCBI Taxonomy" id="273540"/>
    <lineage>
        <taxon>Eukaryota</taxon>
        <taxon>Viridiplantae</taxon>
        <taxon>Streptophyta</taxon>
        <taxon>Embryophyta</taxon>
        <taxon>Tracheophyta</taxon>
        <taxon>Spermatophyta</taxon>
        <taxon>Magnoliopsida</taxon>
        <taxon>Proteales</taxon>
        <taxon>Proteaceae</taxon>
        <taxon>Protea</taxon>
    </lineage>
</organism>
<proteinExistence type="inferred from homology"/>
<dbReference type="GO" id="GO:0003697">
    <property type="term" value="F:single-stranded DNA binding"/>
    <property type="evidence" value="ECO:0007669"/>
    <property type="project" value="InterPro"/>
</dbReference>
<dbReference type="Proteomes" id="UP001141806">
    <property type="component" value="Unassembled WGS sequence"/>
</dbReference>
<dbReference type="Pfam" id="PF08536">
    <property type="entry name" value="Whirly"/>
    <property type="match status" value="1"/>
</dbReference>
<reference evidence="3" key="1">
    <citation type="journal article" date="2023" name="Plant J.">
        <title>The genome of the king protea, Protea cynaroides.</title>
        <authorList>
            <person name="Chang J."/>
            <person name="Duong T.A."/>
            <person name="Schoeman C."/>
            <person name="Ma X."/>
            <person name="Roodt D."/>
            <person name="Barker N."/>
            <person name="Li Z."/>
            <person name="Van de Peer Y."/>
            <person name="Mizrachi E."/>
        </authorList>
    </citation>
    <scope>NUCLEOTIDE SEQUENCE</scope>
    <source>
        <tissue evidence="3">Young leaves</tissue>
    </source>
</reference>
<comment type="caution">
    <text evidence="3">The sequence shown here is derived from an EMBL/GenBank/DDBJ whole genome shotgun (WGS) entry which is preliminary data.</text>
</comment>
<dbReference type="GO" id="GO:0006355">
    <property type="term" value="P:regulation of DNA-templated transcription"/>
    <property type="evidence" value="ECO:0007669"/>
    <property type="project" value="InterPro"/>
</dbReference>
<name>A0A9Q0KNW0_9MAGN</name>
<dbReference type="PANTHER" id="PTHR31745:SF2">
    <property type="entry name" value="SINGLE-STRANDED DNA-BINDING PROTEIN WHY1, CHLOROPLASTIC"/>
    <property type="match status" value="1"/>
</dbReference>
<keyword evidence="2" id="KW-0809">Transit peptide</keyword>
<evidence type="ECO:0000313" key="3">
    <source>
        <dbReference type="EMBL" id="KAJ4973681.1"/>
    </source>
</evidence>
<dbReference type="AlphaFoldDB" id="A0A9Q0KNW0"/>
<dbReference type="Gene3D" id="2.30.31.10">
    <property type="entry name" value="Transcriptional Coactivator Pc4, Chain A"/>
    <property type="match status" value="1"/>
</dbReference>
<evidence type="ECO:0000256" key="1">
    <source>
        <dbReference type="ARBA" id="ARBA00006061"/>
    </source>
</evidence>